<organism evidence="3 4">
    <name type="scientific">Hippocampus comes</name>
    <name type="common">Tiger tail seahorse</name>
    <dbReference type="NCBI Taxonomy" id="109280"/>
    <lineage>
        <taxon>Eukaryota</taxon>
        <taxon>Metazoa</taxon>
        <taxon>Chordata</taxon>
        <taxon>Craniata</taxon>
        <taxon>Vertebrata</taxon>
        <taxon>Euteleostomi</taxon>
        <taxon>Actinopterygii</taxon>
        <taxon>Neopterygii</taxon>
        <taxon>Teleostei</taxon>
        <taxon>Neoteleostei</taxon>
        <taxon>Acanthomorphata</taxon>
        <taxon>Syngnathiaria</taxon>
        <taxon>Syngnathiformes</taxon>
        <taxon>Syngnathoidei</taxon>
        <taxon>Syngnathidae</taxon>
        <taxon>Hippocampus</taxon>
    </lineage>
</organism>
<evidence type="ECO:0000313" key="4">
    <source>
        <dbReference type="Proteomes" id="UP000264820"/>
    </source>
</evidence>
<dbReference type="AlphaFoldDB" id="A0A3Q2XEN0"/>
<dbReference type="SUPFAM" id="SSF52833">
    <property type="entry name" value="Thioredoxin-like"/>
    <property type="match status" value="1"/>
</dbReference>
<dbReference type="PANTHER" id="PTHR44340:SF1">
    <property type="entry name" value="DNAJ HOMOLOG SUBFAMILY C MEMBER 10"/>
    <property type="match status" value="1"/>
</dbReference>
<dbReference type="InterPro" id="IPR013766">
    <property type="entry name" value="Thioredoxin_domain"/>
</dbReference>
<feature type="domain" description="Thioredoxin" evidence="2">
    <location>
        <begin position="1"/>
        <end position="132"/>
    </location>
</feature>
<dbReference type="PANTHER" id="PTHR44340">
    <property type="entry name" value="DNAJ HOMOLOG SUBFAMILY C MEMBER 10"/>
    <property type="match status" value="1"/>
</dbReference>
<evidence type="ECO:0000256" key="1">
    <source>
        <dbReference type="SAM" id="MobiDB-lite"/>
    </source>
</evidence>
<reference evidence="3" key="2">
    <citation type="submission" date="2025-09" db="UniProtKB">
        <authorList>
            <consortium name="Ensembl"/>
        </authorList>
    </citation>
    <scope>IDENTIFICATION</scope>
</reference>
<dbReference type="GO" id="GO:0051787">
    <property type="term" value="F:misfolded protein binding"/>
    <property type="evidence" value="ECO:0007669"/>
    <property type="project" value="TreeGrafter"/>
</dbReference>
<evidence type="ECO:0000313" key="3">
    <source>
        <dbReference type="Ensembl" id="ENSHCOP00000002693.1"/>
    </source>
</evidence>
<accession>A0A3Q2XEN0</accession>
<dbReference type="GO" id="GO:0005788">
    <property type="term" value="C:endoplasmic reticulum lumen"/>
    <property type="evidence" value="ECO:0007669"/>
    <property type="project" value="TreeGrafter"/>
</dbReference>
<dbReference type="Ensembl" id="ENSHCOT00000010000.1">
    <property type="protein sequence ID" value="ENSHCOP00000002693.1"/>
    <property type="gene ID" value="ENSHCOG00000003879.1"/>
</dbReference>
<dbReference type="GO" id="GO:0016671">
    <property type="term" value="F:oxidoreductase activity, acting on a sulfur group of donors, disulfide as acceptor"/>
    <property type="evidence" value="ECO:0007669"/>
    <property type="project" value="TreeGrafter"/>
</dbReference>
<evidence type="ECO:0000259" key="2">
    <source>
        <dbReference type="PROSITE" id="PS51352"/>
    </source>
</evidence>
<dbReference type="Gene3D" id="3.40.30.10">
    <property type="entry name" value="Glutaredoxin"/>
    <property type="match status" value="1"/>
</dbReference>
<dbReference type="GO" id="GO:0036498">
    <property type="term" value="P:IRE1-mediated unfolded protein response"/>
    <property type="evidence" value="ECO:0007669"/>
    <property type="project" value="TreeGrafter"/>
</dbReference>
<dbReference type="GeneTree" id="ENSGT00940000155558"/>
<dbReference type="InterPro" id="IPR052460">
    <property type="entry name" value="ER_disulfide_reductase"/>
</dbReference>
<sequence length="143" mass="15784">RTLVRSVSGSAARMEAHASLDLTPSSFRSLLLEGHDPWVVDFYAPWCGPCKHFAPEFEVVARVLKGEVRAGKIDCQAHYQTCESAGITAYPTVRFYEPDRDGNRVRTRPPARTRTNAGTRMNHGTCVDSARTAARASTAEMQT</sequence>
<dbReference type="PROSITE" id="PS00194">
    <property type="entry name" value="THIOREDOXIN_1"/>
    <property type="match status" value="1"/>
</dbReference>
<dbReference type="GO" id="GO:0015035">
    <property type="term" value="F:protein-disulfide reductase activity"/>
    <property type="evidence" value="ECO:0007669"/>
    <property type="project" value="TreeGrafter"/>
</dbReference>
<dbReference type="STRING" id="109280.ENSHCOP00000002693"/>
<keyword evidence="4" id="KW-1185">Reference proteome</keyword>
<dbReference type="PRINTS" id="PR00421">
    <property type="entry name" value="THIOREDOXIN"/>
</dbReference>
<name>A0A3Q2XEN0_HIPCM</name>
<dbReference type="InterPro" id="IPR017937">
    <property type="entry name" value="Thioredoxin_CS"/>
</dbReference>
<dbReference type="Pfam" id="PF00085">
    <property type="entry name" value="Thioredoxin"/>
    <property type="match status" value="1"/>
</dbReference>
<feature type="region of interest" description="Disordered" evidence="1">
    <location>
        <begin position="98"/>
        <end position="124"/>
    </location>
</feature>
<dbReference type="Proteomes" id="UP000264820">
    <property type="component" value="Unplaced"/>
</dbReference>
<reference evidence="3" key="1">
    <citation type="submission" date="2025-08" db="UniProtKB">
        <authorList>
            <consortium name="Ensembl"/>
        </authorList>
    </citation>
    <scope>IDENTIFICATION</scope>
</reference>
<dbReference type="InterPro" id="IPR036249">
    <property type="entry name" value="Thioredoxin-like_sf"/>
</dbReference>
<dbReference type="PROSITE" id="PS51352">
    <property type="entry name" value="THIOREDOXIN_2"/>
    <property type="match status" value="1"/>
</dbReference>
<protein>
    <recommendedName>
        <fullName evidence="2">Thioredoxin domain-containing protein</fullName>
    </recommendedName>
</protein>
<proteinExistence type="predicted"/>